<evidence type="ECO:0000313" key="6">
    <source>
        <dbReference type="EMBL" id="KAB7727911.1"/>
    </source>
</evidence>
<evidence type="ECO:0000256" key="1">
    <source>
        <dbReference type="ARBA" id="ARBA00004613"/>
    </source>
</evidence>
<dbReference type="Proteomes" id="UP000488299">
    <property type="component" value="Unassembled WGS sequence"/>
</dbReference>
<sequence length="315" mass="33840">MEERVRTPWWFGLVLLLWGQSVGFSFGQAGIPEPTSPGGSTAPAGTTVPGSSTASGWLRLNGRIGINNSDPRSSLHVSAGDVYIDNIGSGVIMRSPNGYCWRVTIDNTGNFVRTRIACPGEPALTSEMLALQPGPGEGQDAFTSTYSTTAITGAGYGMAVGAWTTDGTPLTYQSYLRFNLSAIPATARIDSAFLRLTYYDIAWFAPSPNVGNNPVYLQRVTSAWDQTTLNYASRPTSTTVGQIAVPSAESQPGVYQKLDVKSQVAAMVANPATNFGWLLRLQDEAPAPPYRALQFCTSEHPTPANRPRLVVYYSL</sequence>
<feature type="domain" description="Carbohydrate-binding module family 96" evidence="5">
    <location>
        <begin position="156"/>
        <end position="311"/>
    </location>
</feature>
<comment type="subcellular location">
    <subcellularLocation>
        <location evidence="1">Secreted</location>
    </subcellularLocation>
</comment>
<evidence type="ECO:0000256" key="3">
    <source>
        <dbReference type="ARBA" id="ARBA00022729"/>
    </source>
</evidence>
<dbReference type="AlphaFoldDB" id="A0A7J5TUU9"/>
<evidence type="ECO:0000256" key="4">
    <source>
        <dbReference type="SAM" id="MobiDB-lite"/>
    </source>
</evidence>
<proteinExistence type="predicted"/>
<evidence type="ECO:0000313" key="7">
    <source>
        <dbReference type="Proteomes" id="UP000488299"/>
    </source>
</evidence>
<organism evidence="6 7">
    <name type="scientific">Rudanella paleaurantiibacter</name>
    <dbReference type="NCBI Taxonomy" id="2614655"/>
    <lineage>
        <taxon>Bacteria</taxon>
        <taxon>Pseudomonadati</taxon>
        <taxon>Bacteroidota</taxon>
        <taxon>Cytophagia</taxon>
        <taxon>Cytophagales</taxon>
        <taxon>Cytophagaceae</taxon>
        <taxon>Rudanella</taxon>
    </lineage>
</organism>
<name>A0A7J5TUU9_9BACT</name>
<keyword evidence="3" id="KW-0732">Signal</keyword>
<dbReference type="InterPro" id="IPR055372">
    <property type="entry name" value="CBM96"/>
</dbReference>
<feature type="region of interest" description="Disordered" evidence="4">
    <location>
        <begin position="29"/>
        <end position="53"/>
    </location>
</feature>
<keyword evidence="7" id="KW-1185">Reference proteome</keyword>
<dbReference type="Pfam" id="PF24517">
    <property type="entry name" value="CBM96"/>
    <property type="match status" value="1"/>
</dbReference>
<evidence type="ECO:0000256" key="2">
    <source>
        <dbReference type="ARBA" id="ARBA00022525"/>
    </source>
</evidence>
<protein>
    <submittedName>
        <fullName evidence="6">DNRLRE domain-containing protein</fullName>
    </submittedName>
</protein>
<dbReference type="GO" id="GO:0005576">
    <property type="term" value="C:extracellular region"/>
    <property type="evidence" value="ECO:0007669"/>
    <property type="project" value="UniProtKB-SubCell"/>
</dbReference>
<keyword evidence="2" id="KW-0964">Secreted</keyword>
<evidence type="ECO:0000259" key="5">
    <source>
        <dbReference type="Pfam" id="PF24517"/>
    </source>
</evidence>
<dbReference type="RefSeq" id="WP_152125862.1">
    <property type="nucleotide sequence ID" value="NZ_WELI01000009.1"/>
</dbReference>
<comment type="caution">
    <text evidence="6">The sequence shown here is derived from an EMBL/GenBank/DDBJ whole genome shotgun (WGS) entry which is preliminary data.</text>
</comment>
<accession>A0A7J5TUU9</accession>
<gene>
    <name evidence="6" type="ORF">F5984_19270</name>
</gene>
<dbReference type="NCBIfam" id="NF033679">
    <property type="entry name" value="DNRLRE_dom"/>
    <property type="match status" value="1"/>
</dbReference>
<dbReference type="EMBL" id="WELI01000009">
    <property type="protein sequence ID" value="KAB7727911.1"/>
    <property type="molecule type" value="Genomic_DNA"/>
</dbReference>
<reference evidence="6 7" key="1">
    <citation type="submission" date="2019-10" db="EMBL/GenBank/DDBJ databases">
        <title>Rudanella paleaurantiibacter sp. nov., isolated from sludge.</title>
        <authorList>
            <person name="Xu S.Q."/>
        </authorList>
    </citation>
    <scope>NUCLEOTIDE SEQUENCE [LARGE SCALE GENOMIC DNA]</scope>
    <source>
        <strain evidence="6 7">HX-22-17</strain>
    </source>
</reference>